<reference evidence="12 13" key="1">
    <citation type="submission" date="2015-01" db="EMBL/GenBank/DDBJ databases">
        <authorList>
            <person name="Aslett A.Martin."/>
            <person name="De Silva Nishadi"/>
        </authorList>
    </citation>
    <scope>NUCLEOTIDE SEQUENCE [LARGE SCALE GENOMIC DNA]</scope>
    <source>
        <strain evidence="12 13">R28058</strain>
    </source>
</reference>
<keyword evidence="6 9" id="KW-0812">Transmembrane</keyword>
<dbReference type="GO" id="GO:0015098">
    <property type="term" value="F:molybdate ion transmembrane transporter activity"/>
    <property type="evidence" value="ECO:0007669"/>
    <property type="project" value="UniProtKB-UniRule"/>
</dbReference>
<comment type="function">
    <text evidence="10">Part of the binding-protein-dependent transport system for molybdenum; probably responsible for the translocation of the substrate across the membrane.</text>
</comment>
<dbReference type="InterPro" id="IPR011867">
    <property type="entry name" value="ModB_ABC"/>
</dbReference>
<keyword evidence="3 9" id="KW-0813">Transport</keyword>
<feature type="transmembrane region" description="Helical" evidence="9">
    <location>
        <begin position="6"/>
        <end position="29"/>
    </location>
</feature>
<feature type="transmembrane region" description="Helical" evidence="9">
    <location>
        <begin position="41"/>
        <end position="63"/>
    </location>
</feature>
<evidence type="ECO:0000256" key="5">
    <source>
        <dbReference type="ARBA" id="ARBA00022505"/>
    </source>
</evidence>
<protein>
    <recommendedName>
        <fullName evidence="10">Molybdenum transport system permease</fullName>
    </recommendedName>
</protein>
<gene>
    <name evidence="12" type="primary">modB</name>
    <name evidence="12" type="ORF">R28058_21431</name>
</gene>
<dbReference type="InterPro" id="IPR000515">
    <property type="entry name" value="MetI-like"/>
</dbReference>
<evidence type="ECO:0000256" key="10">
    <source>
        <dbReference type="RuleBase" id="RU365097"/>
    </source>
</evidence>
<evidence type="ECO:0000256" key="3">
    <source>
        <dbReference type="ARBA" id="ARBA00022448"/>
    </source>
</evidence>
<accession>A0A0C7R696</accession>
<name>A0A0C7R696_PARSO</name>
<evidence type="ECO:0000259" key="11">
    <source>
        <dbReference type="PROSITE" id="PS50928"/>
    </source>
</evidence>
<organism evidence="12 13">
    <name type="scientific">Paraclostridium sordellii</name>
    <name type="common">Clostridium sordellii</name>
    <dbReference type="NCBI Taxonomy" id="1505"/>
    <lineage>
        <taxon>Bacteria</taxon>
        <taxon>Bacillati</taxon>
        <taxon>Bacillota</taxon>
        <taxon>Clostridia</taxon>
        <taxon>Peptostreptococcales</taxon>
        <taxon>Peptostreptococcaceae</taxon>
        <taxon>Paraclostridium</taxon>
    </lineage>
</organism>
<dbReference type="NCBIfam" id="TIGR02141">
    <property type="entry name" value="modB_ABC"/>
    <property type="match status" value="1"/>
</dbReference>
<evidence type="ECO:0000256" key="4">
    <source>
        <dbReference type="ARBA" id="ARBA00022475"/>
    </source>
</evidence>
<comment type="subcellular location">
    <subcellularLocation>
        <location evidence="1 9">Cell membrane</location>
        <topology evidence="1 9">Multi-pass membrane protein</topology>
    </subcellularLocation>
</comment>
<evidence type="ECO:0000256" key="2">
    <source>
        <dbReference type="ARBA" id="ARBA00007069"/>
    </source>
</evidence>
<dbReference type="CDD" id="cd06261">
    <property type="entry name" value="TM_PBP2"/>
    <property type="match status" value="1"/>
</dbReference>
<proteinExistence type="inferred from homology"/>
<dbReference type="PANTHER" id="PTHR30183">
    <property type="entry name" value="MOLYBDENUM TRANSPORT SYSTEM PERMEASE PROTEIN MODB"/>
    <property type="match status" value="1"/>
</dbReference>
<feature type="transmembrane region" description="Helical" evidence="9">
    <location>
        <begin position="130"/>
        <end position="152"/>
    </location>
</feature>
<dbReference type="InterPro" id="IPR035906">
    <property type="entry name" value="MetI-like_sf"/>
</dbReference>
<keyword evidence="5 10" id="KW-0500">Molybdenum</keyword>
<sequence length="224" mass="24294">MDIFPLIISIKTALTSTVITFIIGILIAYKMTCYKGKYQSFIDTVLTLPLILPPTVVGFFLLIIIGKNGPIGRLLENLDINLIFTWTATVISAAVVSFPIMYRTSRGAFEQIDEDMISAARTLGLSDKKIFLGIIIPLAYPGIISATVLSFARALGEFGATLMIAGNIPGKTQTMPIAIFFAVESGDMDQAMLWVLIIIGIASSIIVLSNLILNSKQRKFGKGN</sequence>
<evidence type="ECO:0000256" key="7">
    <source>
        <dbReference type="ARBA" id="ARBA00022989"/>
    </source>
</evidence>
<dbReference type="RefSeq" id="WP_055342369.1">
    <property type="nucleotide sequence ID" value="NZ_CDNI01000003.1"/>
</dbReference>
<keyword evidence="7 9" id="KW-1133">Transmembrane helix</keyword>
<dbReference type="Proteomes" id="UP000049127">
    <property type="component" value="Unassembled WGS sequence"/>
</dbReference>
<dbReference type="Gene3D" id="1.10.3720.10">
    <property type="entry name" value="MetI-like"/>
    <property type="match status" value="1"/>
</dbReference>
<dbReference type="SUPFAM" id="SSF161098">
    <property type="entry name" value="MetI-like"/>
    <property type="match status" value="1"/>
</dbReference>
<feature type="transmembrane region" description="Helical" evidence="9">
    <location>
        <begin position="83"/>
        <end position="102"/>
    </location>
</feature>
<dbReference type="OrthoDB" id="9795403at2"/>
<feature type="domain" description="ABC transmembrane type-1" evidence="11">
    <location>
        <begin position="6"/>
        <end position="207"/>
    </location>
</feature>
<evidence type="ECO:0000313" key="13">
    <source>
        <dbReference type="Proteomes" id="UP000049127"/>
    </source>
</evidence>
<keyword evidence="8 9" id="KW-0472">Membrane</keyword>
<dbReference type="PROSITE" id="PS50928">
    <property type="entry name" value="ABC_TM1"/>
    <property type="match status" value="1"/>
</dbReference>
<keyword evidence="4 10" id="KW-1003">Cell membrane</keyword>
<evidence type="ECO:0000256" key="9">
    <source>
        <dbReference type="RuleBase" id="RU363032"/>
    </source>
</evidence>
<dbReference type="GO" id="GO:0005886">
    <property type="term" value="C:plasma membrane"/>
    <property type="evidence" value="ECO:0007669"/>
    <property type="project" value="UniProtKB-SubCell"/>
</dbReference>
<dbReference type="PANTHER" id="PTHR30183:SF3">
    <property type="entry name" value="MOLYBDENUM TRANSPORT SYSTEM PERMEASE PROTEIN MODB"/>
    <property type="match status" value="1"/>
</dbReference>
<dbReference type="Pfam" id="PF00528">
    <property type="entry name" value="BPD_transp_1"/>
    <property type="match status" value="1"/>
</dbReference>
<evidence type="ECO:0000256" key="6">
    <source>
        <dbReference type="ARBA" id="ARBA00022692"/>
    </source>
</evidence>
<feature type="transmembrane region" description="Helical" evidence="9">
    <location>
        <begin position="191"/>
        <end position="213"/>
    </location>
</feature>
<dbReference type="AlphaFoldDB" id="A0A0C7R696"/>
<comment type="similarity">
    <text evidence="2 10">Belongs to the binding-protein-dependent transport system permease family. CysTW subfamily.</text>
</comment>
<evidence type="ECO:0000256" key="8">
    <source>
        <dbReference type="ARBA" id="ARBA00023136"/>
    </source>
</evidence>
<evidence type="ECO:0000256" key="1">
    <source>
        <dbReference type="ARBA" id="ARBA00004651"/>
    </source>
</evidence>
<dbReference type="EMBL" id="CEKZ01000003">
    <property type="protein sequence ID" value="CEQ04410.1"/>
    <property type="molecule type" value="Genomic_DNA"/>
</dbReference>
<evidence type="ECO:0000313" key="12">
    <source>
        <dbReference type="EMBL" id="CEQ04410.1"/>
    </source>
</evidence>